<evidence type="ECO:0000256" key="6">
    <source>
        <dbReference type="SAM" id="Coils"/>
    </source>
</evidence>
<accession>A0AAJ7S141</accession>
<feature type="coiled-coil region" evidence="6">
    <location>
        <begin position="296"/>
        <end position="354"/>
    </location>
</feature>
<evidence type="ECO:0000313" key="8">
    <source>
        <dbReference type="Proteomes" id="UP000694925"/>
    </source>
</evidence>
<keyword evidence="8" id="KW-1185">Reference proteome</keyword>
<keyword evidence="3" id="KW-0963">Cytoplasm</keyword>
<dbReference type="RefSeq" id="XP_026669478.1">
    <property type="nucleotide sequence ID" value="XM_026813677.1"/>
</dbReference>
<organism evidence="8 9">
    <name type="scientific">Ceratina calcarata</name>
    <dbReference type="NCBI Taxonomy" id="156304"/>
    <lineage>
        <taxon>Eukaryota</taxon>
        <taxon>Metazoa</taxon>
        <taxon>Ecdysozoa</taxon>
        <taxon>Arthropoda</taxon>
        <taxon>Hexapoda</taxon>
        <taxon>Insecta</taxon>
        <taxon>Pterygota</taxon>
        <taxon>Neoptera</taxon>
        <taxon>Endopterygota</taxon>
        <taxon>Hymenoptera</taxon>
        <taxon>Apocrita</taxon>
        <taxon>Aculeata</taxon>
        <taxon>Apoidea</taxon>
        <taxon>Anthophila</taxon>
        <taxon>Apidae</taxon>
        <taxon>Ceratina</taxon>
        <taxon>Zadontomerus</taxon>
    </lineage>
</organism>
<dbReference type="InterPro" id="IPR026099">
    <property type="entry name" value="Odf2-rel"/>
</dbReference>
<dbReference type="PANTHER" id="PTHR23162:SF10">
    <property type="entry name" value="FI13205P"/>
    <property type="match status" value="1"/>
</dbReference>
<proteinExistence type="inferred from homology"/>
<feature type="region of interest" description="Disordered" evidence="7">
    <location>
        <begin position="1"/>
        <end position="31"/>
    </location>
</feature>
<evidence type="ECO:0000313" key="9">
    <source>
        <dbReference type="RefSeq" id="XP_026669478.1"/>
    </source>
</evidence>
<evidence type="ECO:0000256" key="2">
    <source>
        <dbReference type="ARBA" id="ARBA00009316"/>
    </source>
</evidence>
<evidence type="ECO:0000256" key="4">
    <source>
        <dbReference type="ARBA" id="ARBA00023054"/>
    </source>
</evidence>
<keyword evidence="5" id="KW-0206">Cytoskeleton</keyword>
<evidence type="ECO:0000256" key="1">
    <source>
        <dbReference type="ARBA" id="ARBA00004300"/>
    </source>
</evidence>
<evidence type="ECO:0000256" key="7">
    <source>
        <dbReference type="SAM" id="MobiDB-lite"/>
    </source>
</evidence>
<dbReference type="AlphaFoldDB" id="A0AAJ7S141"/>
<feature type="coiled-coil region" evidence="6">
    <location>
        <begin position="816"/>
        <end position="958"/>
    </location>
</feature>
<name>A0AAJ7S141_9HYME</name>
<dbReference type="PANTHER" id="PTHR23162">
    <property type="entry name" value="OUTER DENSE FIBER OF SPERM TAILS 2"/>
    <property type="match status" value="1"/>
</dbReference>
<feature type="coiled-coil region" evidence="6">
    <location>
        <begin position="705"/>
        <end position="746"/>
    </location>
</feature>
<gene>
    <name evidence="9" type="primary">LOC108625182</name>
</gene>
<feature type="compositionally biased region" description="Low complexity" evidence="7">
    <location>
        <begin position="11"/>
        <end position="21"/>
    </location>
</feature>
<comment type="subcellular location">
    <subcellularLocation>
        <location evidence="1">Cytoplasm</location>
        <location evidence="1">Cytoskeleton</location>
        <location evidence="1">Microtubule organizing center</location>
        <location evidence="1">Centrosome</location>
    </subcellularLocation>
</comment>
<comment type="similarity">
    <text evidence="2">Belongs to the ODF2 family.</text>
</comment>
<dbReference type="GO" id="GO:0005813">
    <property type="term" value="C:centrosome"/>
    <property type="evidence" value="ECO:0007669"/>
    <property type="project" value="UniProtKB-SubCell"/>
</dbReference>
<evidence type="ECO:0000256" key="3">
    <source>
        <dbReference type="ARBA" id="ARBA00022490"/>
    </source>
</evidence>
<dbReference type="GeneID" id="108625182"/>
<dbReference type="GO" id="GO:1902017">
    <property type="term" value="P:regulation of cilium assembly"/>
    <property type="evidence" value="ECO:0007669"/>
    <property type="project" value="TreeGrafter"/>
</dbReference>
<reference evidence="9" key="1">
    <citation type="submission" date="2025-08" db="UniProtKB">
        <authorList>
            <consortium name="RefSeq"/>
        </authorList>
    </citation>
    <scope>IDENTIFICATION</scope>
    <source>
        <tissue evidence="9">Whole body</tissue>
    </source>
</reference>
<feature type="coiled-coil region" evidence="6">
    <location>
        <begin position="1177"/>
        <end position="1204"/>
    </location>
</feature>
<protein>
    <submittedName>
        <fullName evidence="9">Uncharacterized protein LOC108625182 isoform X1</fullName>
    </submittedName>
</protein>
<sequence length="1242" mass="141810">MKKRRPCAWNPTRSPRSSPTPLNAHEIDGLSNKTKSFHDLKRLKRSSIKLQKKSAENRETSLKRDAFGSLESLFDLKKPLNLPDVYSLAIEYHQEGYAVPFESKNTKNFVESLFSQQVELEPHILERTLNVEDFKKDKTEEIKQEEIEYIQLEQEESKQDIVKKEEIKEEEVQQPRIEQEFDQRIDESNLETTTLQNFESLNQENEEPQKMADTNEDEITEQEVIEEDILEEIVTEERVEEIVVETRTEELYENERPPTYPLPPGVGEGVPIKPGGRNESILSSSPLTDSSVMLEMKTADERCVVLSKEIEQLKQEIAALTNKKDLTDEDTLIIQEKQDEVMKKLAEFEQITRKLQRLLGLSDFSSTTFAKMFDMQPFKKPEAIITEEEEEITTKERKAMLGVEDEKELELEMLKERFDLPQIEYPEDKYVTIILISLSILKTHVLFIIRLPRVIVCGYTEDDIPKIVVADSQKKGKDRCLQSLTGKLTESLTMQEKLVFENAQLEGGKYKLEEALLEKDSAVENLQRKVCGLQAEMRIVVKENVELTRQLACLNQRIVCPTSPCCYPCPGGISSEVSSPSPLRSFSFTTTLQQDDDYCRCKCCLQPQFADTLSPIGNTVCVRSGSQTYVASGDSPRLAGGASVTGACITSSASSQIDEMCCRSPATVKTQCPGQPQPCPPPPLPPRGACPAEMENKLAAYGTTTKQLEQQLGSMECEVRNMQIELANVQRERQQLEQQRKLLKCTGPCAPCGCCPAPTMSMPNAGSPPYVPPPPVIQPPSVPMPKPQMPPAPTSTCTGPCINAPMGASTCPQQQLRDLREQYARLQDDYKNKLCEVSCLRTDADKLKQQTRDTIEEKEKLEIKLVDAQERLKAMEAEKDKYEGFKEQMVEQEQTLIVFKQRFREAQDELEELRSLIQDQAGQLEDYRNKYLQAQQQVEEQRRQLDLMEMDNARMNENVTLEIGRVKNQFQEKLAELAPLPDILKQTQVKLQEAQQLRIVAERNCEDLSRELIGCKDKMQTLQNQLDVLRQEHQALQEERGHGSGRFEELERKNTELRHENERMKNTLARFEEHEAQLQKRIDEKMHEVTQLTAMLEQVREDSARQVARTKERCETVRRSMQGQIAEMERQLAQCRATARAAQKDRDEVKCFTDENEIVPIRILTAIHFSSYHLQIRQKMQGQINNLNEAFEQAQGRIRSLQGHVNYLKTSYSNIFKGQGEVPPGVLPGEAGTGFDSCDCNY</sequence>
<keyword evidence="4 6" id="KW-0175">Coiled coil</keyword>
<dbReference type="Proteomes" id="UP000694925">
    <property type="component" value="Unplaced"/>
</dbReference>
<feature type="coiled-coil region" evidence="6">
    <location>
        <begin position="984"/>
        <end position="1145"/>
    </location>
</feature>
<evidence type="ECO:0000256" key="5">
    <source>
        <dbReference type="ARBA" id="ARBA00023212"/>
    </source>
</evidence>